<protein>
    <recommendedName>
        <fullName evidence="2">dTTP/UTP pyrophosphatase</fullName>
        <shortName evidence="2">dTTPase/UTPase</shortName>
        <ecNumber evidence="2">3.6.1.9</ecNumber>
    </recommendedName>
    <alternativeName>
        <fullName evidence="2">Nucleoside triphosphate pyrophosphatase</fullName>
    </alternativeName>
    <alternativeName>
        <fullName evidence="2">Nucleotide pyrophosphatase</fullName>
        <shortName evidence="2">Nucleotide PPase</shortName>
    </alternativeName>
</protein>
<proteinExistence type="inferred from homology"/>
<keyword evidence="2" id="KW-0963">Cytoplasm</keyword>
<dbReference type="PANTHER" id="PTHR43213">
    <property type="entry name" value="BIFUNCTIONAL DTTP/UTP PYROPHOSPHATASE/METHYLTRANSFERASE PROTEIN-RELATED"/>
    <property type="match status" value="1"/>
</dbReference>
<reference evidence="3" key="1">
    <citation type="submission" date="2021-06" db="EMBL/GenBank/DDBJ databases">
        <title>Elioraea tepida, sp. nov., a moderately thermophilic aerobic anoxygenic phototrophic bacterium isolated from an alkaline siliceous hot spring mat community in Yellowstone National Park, WY, USA.</title>
        <authorList>
            <person name="Saini M.K."/>
            <person name="Yoshida S."/>
            <person name="Sebastian A."/>
            <person name="Hirose S."/>
            <person name="Hara E."/>
            <person name="Tamaki H."/>
            <person name="Soulier N.T."/>
            <person name="Albert I."/>
            <person name="Hanada S."/>
            <person name="Bryant D.A."/>
            <person name="Tank M."/>
        </authorList>
    </citation>
    <scope>NUCLEOTIDE SEQUENCE</scope>
    <source>
        <strain evidence="3">MS-P2</strain>
    </source>
</reference>
<accession>A0A975U5W4</accession>
<evidence type="ECO:0000313" key="3">
    <source>
        <dbReference type="EMBL" id="QXM26338.1"/>
    </source>
</evidence>
<dbReference type="Pfam" id="PF02545">
    <property type="entry name" value="Maf"/>
    <property type="match status" value="1"/>
</dbReference>
<comment type="catalytic activity">
    <reaction evidence="2">
        <text>dTTP + H2O = dTMP + diphosphate + H(+)</text>
        <dbReference type="Rhea" id="RHEA:28534"/>
        <dbReference type="ChEBI" id="CHEBI:15377"/>
        <dbReference type="ChEBI" id="CHEBI:15378"/>
        <dbReference type="ChEBI" id="CHEBI:33019"/>
        <dbReference type="ChEBI" id="CHEBI:37568"/>
        <dbReference type="ChEBI" id="CHEBI:63528"/>
        <dbReference type="EC" id="3.6.1.9"/>
    </reaction>
</comment>
<dbReference type="PIRSF" id="PIRSF006305">
    <property type="entry name" value="Maf"/>
    <property type="match status" value="1"/>
</dbReference>
<keyword evidence="2" id="KW-0546">Nucleotide metabolism</keyword>
<dbReference type="Proteomes" id="UP000694001">
    <property type="component" value="Chromosome"/>
</dbReference>
<dbReference type="InterPro" id="IPR003697">
    <property type="entry name" value="Maf-like"/>
</dbReference>
<organism evidence="3 4">
    <name type="scientific">Elioraea tepida</name>
    <dbReference type="NCBI Taxonomy" id="2843330"/>
    <lineage>
        <taxon>Bacteria</taxon>
        <taxon>Pseudomonadati</taxon>
        <taxon>Pseudomonadota</taxon>
        <taxon>Alphaproteobacteria</taxon>
        <taxon>Acetobacterales</taxon>
        <taxon>Elioraeaceae</taxon>
        <taxon>Elioraea</taxon>
    </lineage>
</organism>
<dbReference type="CDD" id="cd00555">
    <property type="entry name" value="Maf"/>
    <property type="match status" value="1"/>
</dbReference>
<dbReference type="EMBL" id="CP076448">
    <property type="protein sequence ID" value="QXM26338.1"/>
    <property type="molecule type" value="Genomic_DNA"/>
</dbReference>
<dbReference type="HAMAP" id="MF_00528">
    <property type="entry name" value="Maf"/>
    <property type="match status" value="1"/>
</dbReference>
<evidence type="ECO:0000256" key="2">
    <source>
        <dbReference type="HAMAP-Rule" id="MF_00528"/>
    </source>
</evidence>
<feature type="active site" description="Proton acceptor" evidence="2">
    <location>
        <position position="77"/>
    </location>
</feature>
<gene>
    <name evidence="3" type="primary">maf</name>
    <name evidence="3" type="ORF">KO353_12980</name>
</gene>
<comment type="caution">
    <text evidence="2">Lacks conserved residue(s) required for the propagation of feature annotation.</text>
</comment>
<comment type="similarity">
    <text evidence="2">Belongs to the Maf family. YhdE subfamily.</text>
</comment>
<comment type="cofactor">
    <cofactor evidence="2">
        <name>a divalent metal cation</name>
        <dbReference type="ChEBI" id="CHEBI:60240"/>
    </cofactor>
</comment>
<feature type="site" description="Important for substrate specificity" evidence="2">
    <location>
        <position position="78"/>
    </location>
</feature>
<feature type="site" description="Important for substrate specificity" evidence="2">
    <location>
        <position position="161"/>
    </location>
</feature>
<dbReference type="NCBIfam" id="TIGR00172">
    <property type="entry name" value="maf"/>
    <property type="match status" value="1"/>
</dbReference>
<sequence length="204" mass="21915">MADRAGEAPPLVLASASPRRSDLLRQLRLFPTEIDPAEIDETPHPRELPGQLAARLARTKAETVAARRPGAFILAADTVVALGRRILPKPETEDEARAYLEALSGRRHRVVGGIAVIAPDGRRAERLVATVVRFRRLDRTEIESYLASGEWRGKAGGYAIQGIAAAFIPFISGSYSNVVGLALAETASLLAGLGYPVPWRMAGS</sequence>
<name>A0A975U5W4_9PROT</name>
<keyword evidence="1 2" id="KW-0378">Hydrolase</keyword>
<dbReference type="GO" id="GO:0047429">
    <property type="term" value="F:nucleoside triphosphate diphosphatase activity"/>
    <property type="evidence" value="ECO:0007669"/>
    <property type="project" value="UniProtKB-EC"/>
</dbReference>
<feature type="site" description="Important for substrate specificity" evidence="2">
    <location>
        <position position="19"/>
    </location>
</feature>
<evidence type="ECO:0000313" key="4">
    <source>
        <dbReference type="Proteomes" id="UP000694001"/>
    </source>
</evidence>
<comment type="function">
    <text evidence="2">Nucleoside triphosphate pyrophosphatase that hydrolyzes dTTP and UTP. May have a dual role in cell division arrest and in preventing the incorporation of modified nucleotides into cellular nucleic acids.</text>
</comment>
<evidence type="ECO:0000256" key="1">
    <source>
        <dbReference type="ARBA" id="ARBA00022801"/>
    </source>
</evidence>
<dbReference type="GO" id="GO:0009117">
    <property type="term" value="P:nucleotide metabolic process"/>
    <property type="evidence" value="ECO:0007669"/>
    <property type="project" value="UniProtKB-KW"/>
</dbReference>
<dbReference type="RefSeq" id="WP_218287389.1">
    <property type="nucleotide sequence ID" value="NZ_CP076448.1"/>
</dbReference>
<dbReference type="PANTHER" id="PTHR43213:SF5">
    <property type="entry name" value="BIFUNCTIONAL DTTP_UTP PYROPHOSPHATASE_METHYLTRANSFERASE PROTEIN-RELATED"/>
    <property type="match status" value="1"/>
</dbReference>
<dbReference type="KEGG" id="elio:KO353_12980"/>
<dbReference type="AlphaFoldDB" id="A0A975U5W4"/>
<dbReference type="EC" id="3.6.1.9" evidence="2"/>
<comment type="subcellular location">
    <subcellularLocation>
        <location evidence="2">Cytoplasm</location>
    </subcellularLocation>
</comment>
<keyword evidence="4" id="KW-1185">Reference proteome</keyword>
<comment type="catalytic activity">
    <reaction evidence="2">
        <text>UTP + H2O = UMP + diphosphate + H(+)</text>
        <dbReference type="Rhea" id="RHEA:29395"/>
        <dbReference type="ChEBI" id="CHEBI:15377"/>
        <dbReference type="ChEBI" id="CHEBI:15378"/>
        <dbReference type="ChEBI" id="CHEBI:33019"/>
        <dbReference type="ChEBI" id="CHEBI:46398"/>
        <dbReference type="ChEBI" id="CHEBI:57865"/>
        <dbReference type="EC" id="3.6.1.9"/>
    </reaction>
</comment>
<dbReference type="GO" id="GO:0005737">
    <property type="term" value="C:cytoplasm"/>
    <property type="evidence" value="ECO:0007669"/>
    <property type="project" value="UniProtKB-SubCell"/>
</dbReference>